<keyword evidence="1" id="KW-0862">Zinc</keyword>
<proteinExistence type="predicted"/>
<feature type="region of interest" description="Disordered" evidence="2">
    <location>
        <begin position="571"/>
        <end position="630"/>
    </location>
</feature>
<organism evidence="4 5">
    <name type="scientific">Urochloa decumbens</name>
    <dbReference type="NCBI Taxonomy" id="240449"/>
    <lineage>
        <taxon>Eukaryota</taxon>
        <taxon>Viridiplantae</taxon>
        <taxon>Streptophyta</taxon>
        <taxon>Embryophyta</taxon>
        <taxon>Tracheophyta</taxon>
        <taxon>Spermatophyta</taxon>
        <taxon>Magnoliopsida</taxon>
        <taxon>Liliopsida</taxon>
        <taxon>Poales</taxon>
        <taxon>Poaceae</taxon>
        <taxon>PACMAD clade</taxon>
        <taxon>Panicoideae</taxon>
        <taxon>Panicodae</taxon>
        <taxon>Paniceae</taxon>
        <taxon>Melinidinae</taxon>
        <taxon>Urochloa</taxon>
    </lineage>
</organism>
<evidence type="ECO:0000313" key="5">
    <source>
        <dbReference type="Proteomes" id="UP001497457"/>
    </source>
</evidence>
<feature type="region of interest" description="Disordered" evidence="2">
    <location>
        <begin position="1"/>
        <end position="20"/>
    </location>
</feature>
<evidence type="ECO:0000259" key="3">
    <source>
        <dbReference type="PROSITE" id="PS50157"/>
    </source>
</evidence>
<reference evidence="4" key="1">
    <citation type="submission" date="2024-10" db="EMBL/GenBank/DDBJ databases">
        <authorList>
            <person name="Ryan C."/>
        </authorList>
    </citation>
    <scope>NUCLEOTIDE SEQUENCE [LARGE SCALE GENOMIC DNA]</scope>
</reference>
<dbReference type="EMBL" id="OZ075117">
    <property type="protein sequence ID" value="CAL5080216.1"/>
    <property type="molecule type" value="Genomic_DNA"/>
</dbReference>
<evidence type="ECO:0000256" key="1">
    <source>
        <dbReference type="PROSITE-ProRule" id="PRU00042"/>
    </source>
</evidence>
<dbReference type="InterPro" id="IPR013087">
    <property type="entry name" value="Znf_C2H2_type"/>
</dbReference>
<gene>
    <name evidence="4" type="ORF">URODEC1_LOCUS108021</name>
</gene>
<keyword evidence="1" id="KW-0863">Zinc-finger</keyword>
<feature type="region of interest" description="Disordered" evidence="2">
    <location>
        <begin position="481"/>
        <end position="500"/>
    </location>
</feature>
<dbReference type="PROSITE" id="PS00028">
    <property type="entry name" value="ZINC_FINGER_C2H2_1"/>
    <property type="match status" value="1"/>
</dbReference>
<evidence type="ECO:0000256" key="2">
    <source>
        <dbReference type="SAM" id="MobiDB-lite"/>
    </source>
</evidence>
<dbReference type="PANTHER" id="PTHR36055">
    <property type="entry name" value="C2H2-LIKE ZINC FINGER PROTEIN"/>
    <property type="match status" value="1"/>
</dbReference>
<dbReference type="Proteomes" id="UP001497457">
    <property type="component" value="Chromosome 7b"/>
</dbReference>
<dbReference type="PANTHER" id="PTHR36055:SF1">
    <property type="entry name" value="C2H2-LIKE ZINC FINGER PROTEIN"/>
    <property type="match status" value="1"/>
</dbReference>
<keyword evidence="5" id="KW-1185">Reference proteome</keyword>
<keyword evidence="1" id="KW-0479">Metal-binding</keyword>
<feature type="region of interest" description="Disordered" evidence="2">
    <location>
        <begin position="381"/>
        <end position="402"/>
    </location>
</feature>
<sequence>MIASRKSSHVTTRESAETARDIFSTSSQIQSMKVPDAVAAIAEAAAKANGDTEKYLPGWPLFSPPKVQLDKCTKCSREFCSSINFRRHARVHRRTLNVDKDFPKNRDHLAAFWNKLPADDASKILSLSDVVVEGVTGSSILTALSSWMCKPGYASLPMAYARAGSELLSLQDLIQTKVSMQLPVSSNELFCVLDEASEKTFLCTNTAACMQKFLFDGEADKIATELKNVVACASYMLEQKLVEAWCADKAAEALRCQKLLVEEEEAAQKRQAELIERKRMKKLRQKEQKLKDLKDENVVIQLPEIMGDATLPPVIQSFKAVSDPGLYEQEESHYIQFTAPVTSEIDNGFNADLSVEDVSCDTGPEMDKGVALRQQVISRHDLGRTEKLSENSSVSGSAAASKQPLPPVIQSFKAVSDPGLYEQEESQHIQFTAPVTSEIDNGFNVDLSVEDVSCHTGPEMDKGVVLRQQVISRHNLGRTEKLSENSSVSGSAVASKQPALVRPSNYRDANVCSSPNRNKTWARKVQAEIENRCPKHGLDVGDEQNTAPSKNSRVLIGSISVAIEDGSEHLKDFRSKNDPVPPSSKTVKHASVKVMPPVTHKENKNEGIPNSDDNSAPAEENHSCFSGMTNESTYSTCRSADLAEGEHLRLTMFSSKEATAFLSQRWKEAIAADHVKLFVP</sequence>
<accession>A0ABC9FSX9</accession>
<feature type="domain" description="C2H2-type" evidence="3">
    <location>
        <begin position="70"/>
        <end position="92"/>
    </location>
</feature>
<name>A0ABC9FSX9_9POAL</name>
<dbReference type="PROSITE" id="PS50157">
    <property type="entry name" value="ZINC_FINGER_C2H2_2"/>
    <property type="match status" value="1"/>
</dbReference>
<feature type="compositionally biased region" description="Polar residues" evidence="2">
    <location>
        <begin position="390"/>
        <end position="400"/>
    </location>
</feature>
<feature type="compositionally biased region" description="Basic and acidic residues" evidence="2">
    <location>
        <begin position="11"/>
        <end position="20"/>
    </location>
</feature>
<protein>
    <recommendedName>
        <fullName evidence="3">C2H2-type domain-containing protein</fullName>
    </recommendedName>
</protein>
<feature type="compositionally biased region" description="Polar residues" evidence="2">
    <location>
        <begin position="484"/>
        <end position="494"/>
    </location>
</feature>
<evidence type="ECO:0000313" key="4">
    <source>
        <dbReference type="EMBL" id="CAL5080216.1"/>
    </source>
</evidence>
<dbReference type="GO" id="GO:0008270">
    <property type="term" value="F:zinc ion binding"/>
    <property type="evidence" value="ECO:0007669"/>
    <property type="project" value="UniProtKB-KW"/>
</dbReference>
<dbReference type="AlphaFoldDB" id="A0ABC9FSX9"/>